<keyword evidence="1" id="KW-0812">Transmembrane</keyword>
<keyword evidence="1" id="KW-1133">Transmembrane helix</keyword>
<sequence>MFPSKSKSNIPAKKSTTKNNSGDDCLDVILLVEMITYYCVQVITLCISGTVQSKVSIFQILVVFVLVWSNGHLASIQHVSCISCPHLMFQRLWLSPEAIFARMEYRRCPEGVLSYIMLQSSFTSGFSRPLWFLWCSEATCISALTGFIYTLTRRSLLSELLITSHSHDSTSIVMVILKFSLLQSIRFQGTGCWILIGIWSRSSHNS</sequence>
<dbReference type="EMBL" id="KN433791">
    <property type="protein sequence ID" value="KHG25783.1"/>
    <property type="molecule type" value="Genomic_DNA"/>
</dbReference>
<protein>
    <submittedName>
        <fullName evidence="2">Uncharacterized protein</fullName>
    </submittedName>
</protein>
<evidence type="ECO:0000313" key="2">
    <source>
        <dbReference type="EMBL" id="KHG25783.1"/>
    </source>
</evidence>
<gene>
    <name evidence="2" type="ORF">F383_07510</name>
</gene>
<name>A0A0B0PH65_GOSAR</name>
<organism evidence="2 3">
    <name type="scientific">Gossypium arboreum</name>
    <name type="common">Tree cotton</name>
    <name type="synonym">Gossypium nanking</name>
    <dbReference type="NCBI Taxonomy" id="29729"/>
    <lineage>
        <taxon>Eukaryota</taxon>
        <taxon>Viridiplantae</taxon>
        <taxon>Streptophyta</taxon>
        <taxon>Embryophyta</taxon>
        <taxon>Tracheophyta</taxon>
        <taxon>Spermatophyta</taxon>
        <taxon>Magnoliopsida</taxon>
        <taxon>eudicotyledons</taxon>
        <taxon>Gunneridae</taxon>
        <taxon>Pentapetalae</taxon>
        <taxon>rosids</taxon>
        <taxon>malvids</taxon>
        <taxon>Malvales</taxon>
        <taxon>Malvaceae</taxon>
        <taxon>Malvoideae</taxon>
        <taxon>Gossypium</taxon>
    </lineage>
</organism>
<reference evidence="3" key="1">
    <citation type="submission" date="2014-09" db="EMBL/GenBank/DDBJ databases">
        <authorList>
            <person name="Mudge J."/>
            <person name="Ramaraj T."/>
            <person name="Lindquist I.E."/>
            <person name="Bharti A.K."/>
            <person name="Sundararajan A."/>
            <person name="Cameron C.T."/>
            <person name="Woodward J.E."/>
            <person name="May G.D."/>
            <person name="Brubaker C."/>
            <person name="Broadhvest J."/>
            <person name="Wilkins T.A."/>
        </authorList>
    </citation>
    <scope>NUCLEOTIDE SEQUENCE</scope>
    <source>
        <strain evidence="3">cv. AKA8401</strain>
    </source>
</reference>
<evidence type="ECO:0000313" key="3">
    <source>
        <dbReference type="Proteomes" id="UP000032142"/>
    </source>
</evidence>
<proteinExistence type="predicted"/>
<keyword evidence="3" id="KW-1185">Reference proteome</keyword>
<keyword evidence="1" id="KW-0472">Membrane</keyword>
<accession>A0A0B0PH65</accession>
<feature type="transmembrane region" description="Helical" evidence="1">
    <location>
        <begin position="130"/>
        <end position="152"/>
    </location>
</feature>
<evidence type="ECO:0000256" key="1">
    <source>
        <dbReference type="SAM" id="Phobius"/>
    </source>
</evidence>
<dbReference type="Proteomes" id="UP000032142">
    <property type="component" value="Unassembled WGS sequence"/>
</dbReference>
<dbReference type="AlphaFoldDB" id="A0A0B0PH65"/>